<accession>A0A0A7LAC9</accession>
<dbReference type="PANTHER" id="PTHR43771:SF1">
    <property type="entry name" value="PHOSPHOMANNOMUTASE"/>
    <property type="match status" value="1"/>
</dbReference>
<dbReference type="AlphaFoldDB" id="A0A0A7LAC9"/>
<dbReference type="Gene3D" id="3.30.310.50">
    <property type="entry name" value="Alpha-D-phosphohexomutase, C-terminal domain"/>
    <property type="match status" value="1"/>
</dbReference>
<name>A0A0A7LAC9_9ARCH</name>
<dbReference type="KEGG" id="mear:Mpt1_c01260"/>
<dbReference type="EC" id="5.4.2.10" evidence="9"/>
<dbReference type="InterPro" id="IPR036900">
    <property type="entry name" value="A-D-PHexomutase_C_sf"/>
</dbReference>
<dbReference type="RefSeq" id="WP_048111316.1">
    <property type="nucleotide sequence ID" value="NZ_CP010070.1"/>
</dbReference>
<feature type="domain" description="Alpha-D-phosphohexomutase alpha/beta/alpha" evidence="8">
    <location>
        <begin position="150"/>
        <end position="242"/>
    </location>
</feature>
<sequence>MNNAHSLTLRSITDDDMTAEKALKIGRMIGRTYKNVCIGSDTNPSSKVIKNSLISGLLSAGANVNDAGIAPAPAVALASKGSDCMLMVGEPNEQGVISRIYIMNSDGSMFTKEQIRQLITNGRTDRPLPGYKGIGNLRIIDSVAEDYNRVICNKYPEKIDTPVILDCGCGCTSVCAPQILASLGADVTTINAQNDPQYSPRPPGVSIRDVSNLIGIIDTGLGNIGIALNGDGTRLALINERGKYVDPDHVLALLLLFLKPSSLVVPIDVSAVVEDAFKGIIEEEVFTDSVPGKERQIIRADKDIESITAAIKREGAEMGVLTDGAFIFPNVTLCPDAINAAVILTKMSRDNSLSSLLASFPKYILIRASVHVPMNAEHFNRKFGEKMEELNSDNTWDIDGGRVGMPGGWFAVSRASDNPEYVTITAEAKDKAYAVSMMEFAKKIVRDIV</sequence>
<dbReference type="HOGENOM" id="CLU_016950_7_1_2"/>
<dbReference type="Pfam" id="PF02879">
    <property type="entry name" value="PGM_PMM_II"/>
    <property type="match status" value="1"/>
</dbReference>
<reference evidence="9 10" key="1">
    <citation type="journal article" date="2014" name="Appl. Environ. Microbiol.">
        <title>Comparative Genome Analysis of 'Candidatus Methanoplasma termitum' Indicates a New Mode of Energy Metabolism in the Seventh Order of Methanogens.</title>
        <authorList>
            <person name="Lang K."/>
            <person name="Schuldes J."/>
            <person name="Klingl A."/>
            <person name="Poehlein A."/>
            <person name="Daniel R."/>
            <person name="Brune A."/>
        </authorList>
    </citation>
    <scope>NUCLEOTIDE SEQUENCE [LARGE SCALE GENOMIC DNA]</scope>
    <source>
        <strain evidence="10">Mpt1</strain>
    </source>
</reference>
<dbReference type="Proteomes" id="UP000030787">
    <property type="component" value="Chromosome"/>
</dbReference>
<keyword evidence="10" id="KW-1185">Reference proteome</keyword>
<dbReference type="STRING" id="1577791.Mpt1_c01260"/>
<dbReference type="InterPro" id="IPR005844">
    <property type="entry name" value="A-D-PHexomutase_a/b/a-I"/>
</dbReference>
<evidence type="ECO:0000256" key="5">
    <source>
        <dbReference type="ARBA" id="ARBA00022842"/>
    </source>
</evidence>
<keyword evidence="3" id="KW-0597">Phosphoprotein</keyword>
<dbReference type="InterPro" id="IPR005845">
    <property type="entry name" value="A-D-PHexomutase_a/b/a-II"/>
</dbReference>
<evidence type="ECO:0000256" key="1">
    <source>
        <dbReference type="ARBA" id="ARBA00001946"/>
    </source>
</evidence>
<dbReference type="SUPFAM" id="SSF55957">
    <property type="entry name" value="Phosphoglucomutase, C-terminal domain"/>
    <property type="match status" value="1"/>
</dbReference>
<evidence type="ECO:0000259" key="7">
    <source>
        <dbReference type="Pfam" id="PF02878"/>
    </source>
</evidence>
<organism evidence="9 10">
    <name type="scientific">Candidatus Methanoplasma termitum</name>
    <dbReference type="NCBI Taxonomy" id="1577791"/>
    <lineage>
        <taxon>Archaea</taxon>
        <taxon>Methanobacteriati</taxon>
        <taxon>Thermoplasmatota</taxon>
        <taxon>Thermoplasmata</taxon>
        <taxon>Methanomassiliicoccales</taxon>
        <taxon>Methanomassiliicoccaceae</taxon>
        <taxon>Candidatus Methanoplasma</taxon>
    </lineage>
</organism>
<dbReference type="InterPro" id="IPR016055">
    <property type="entry name" value="A-D-PHexomutase_a/b/a-I/II/III"/>
</dbReference>
<dbReference type="OrthoDB" id="10363at2157"/>
<evidence type="ECO:0000259" key="8">
    <source>
        <dbReference type="Pfam" id="PF02879"/>
    </source>
</evidence>
<protein>
    <submittedName>
        <fullName evidence="9">GlmM1 protein</fullName>
        <ecNumber evidence="9">5.4.2.10</ecNumber>
    </submittedName>
</protein>
<dbReference type="EMBL" id="CP010070">
    <property type="protein sequence ID" value="AIZ56029.1"/>
    <property type="molecule type" value="Genomic_DNA"/>
</dbReference>
<dbReference type="GO" id="GO:0005975">
    <property type="term" value="P:carbohydrate metabolic process"/>
    <property type="evidence" value="ECO:0007669"/>
    <property type="project" value="InterPro"/>
</dbReference>
<evidence type="ECO:0000256" key="3">
    <source>
        <dbReference type="ARBA" id="ARBA00022553"/>
    </source>
</evidence>
<keyword evidence="4" id="KW-0479">Metal-binding</keyword>
<dbReference type="Pfam" id="PF02878">
    <property type="entry name" value="PGM_PMM_I"/>
    <property type="match status" value="1"/>
</dbReference>
<keyword evidence="5" id="KW-0460">Magnesium</keyword>
<keyword evidence="6 9" id="KW-0413">Isomerase</keyword>
<proteinExistence type="inferred from homology"/>
<evidence type="ECO:0000256" key="2">
    <source>
        <dbReference type="ARBA" id="ARBA00010231"/>
    </source>
</evidence>
<gene>
    <name evidence="9" type="primary">glmM1</name>
    <name evidence="9" type="ORF">Mpt1_c01260</name>
</gene>
<evidence type="ECO:0000313" key="9">
    <source>
        <dbReference type="EMBL" id="AIZ56029.1"/>
    </source>
</evidence>
<comment type="similarity">
    <text evidence="2">Belongs to the phosphohexose mutase family.</text>
</comment>
<dbReference type="GO" id="GO:0008966">
    <property type="term" value="F:phosphoglucosamine mutase activity"/>
    <property type="evidence" value="ECO:0007669"/>
    <property type="project" value="UniProtKB-EC"/>
</dbReference>
<dbReference type="SUPFAM" id="SSF53738">
    <property type="entry name" value="Phosphoglucomutase, first 3 domains"/>
    <property type="match status" value="2"/>
</dbReference>
<feature type="domain" description="Alpha-D-phosphohexomutase alpha/beta/alpha" evidence="7">
    <location>
        <begin position="10"/>
        <end position="118"/>
    </location>
</feature>
<evidence type="ECO:0000313" key="10">
    <source>
        <dbReference type="Proteomes" id="UP000030787"/>
    </source>
</evidence>
<comment type="cofactor">
    <cofactor evidence="1">
        <name>Mg(2+)</name>
        <dbReference type="ChEBI" id="CHEBI:18420"/>
    </cofactor>
</comment>
<dbReference type="Gene3D" id="3.40.120.10">
    <property type="entry name" value="Alpha-D-Glucose-1,6-Bisphosphate, subunit A, domain 3"/>
    <property type="match status" value="3"/>
</dbReference>
<evidence type="ECO:0000256" key="4">
    <source>
        <dbReference type="ARBA" id="ARBA00022723"/>
    </source>
</evidence>
<dbReference type="PANTHER" id="PTHR43771">
    <property type="entry name" value="PHOSPHOMANNOMUTASE"/>
    <property type="match status" value="1"/>
</dbReference>
<dbReference type="GO" id="GO:0046872">
    <property type="term" value="F:metal ion binding"/>
    <property type="evidence" value="ECO:0007669"/>
    <property type="project" value="UniProtKB-KW"/>
</dbReference>
<evidence type="ECO:0000256" key="6">
    <source>
        <dbReference type="ARBA" id="ARBA00023235"/>
    </source>
</evidence>
<dbReference type="GeneID" id="24817800"/>